<keyword evidence="7 9" id="KW-0539">Nucleus</keyword>
<dbReference type="InterPro" id="IPR045279">
    <property type="entry name" value="ARR-like"/>
</dbReference>
<sequence length="807" mass="89005">MCFEQKEDQNGVMGEGRGLGSSGEDDTRVDDVPVDVNNGPGREVQVHDGFQISQQQQAQNSVIRWERFLPVRSLKVLLVENDDSTRHVVSALLRNCSYEVNAVANGFQAWKILEDMNNHTDLVLTEVVMPILSGIGLLCKIRNHKTLRNIPVIMMSSHDSMGIVFKCLSKGAVDFLVKPIRKNELKNLWQHVWRRCHSSSGSGSESGTQTKKSAKTKSNEESENNSDSSDELGDYGSNGPSNRDGSDNGSGTQSSWTKRAADIDSPRPMSSAYQMADAPDSTCAQVIHTKPETFGNIWVHVTDTKGLQERDDKHDDFAMGKDLEIGVSSNLDTRHDCQLENLSPRPTSKRQQKISEVDSKPLENGMLEHDGENLFTKLRDQTPQLASTNADSANPRIEIKKVGTSNRPDISQLKDKACCDSGELPSFELSLKRLRGVGDDGNAADDDRNVLRHSDLSAFSKYNNGSSANQGPTENGGSCSPLDNSSVAMKTETTHNIPFHLSGTVLNQQSNGSSNNNDMASTAKKVTPKPEAFNDKSESTSTFKSFHSSAFQPVQNGHSCSWKIKPGKVEDTGNTFHAQVRGINQQVQVQHHHHHHHYHHHVHNIQQYQSLQEHDNISLKNMAAVAPQCGSSNVIGGPTEGNAGNYSMNGSASGSNHGSNGQNGSNTALHTELTNIESNNTAGANHGAGGMSGRISGNAVDEDRLAQREAALSKFRQKRKERCFEKRVRYQSRKRLAEQRPRVKGQFVRQTTYDRAEWEWICEVTSFIFVSKTMLILFLFTRSESEAGRDCQSNDLTSEDNSCDSVR</sequence>
<evidence type="ECO:0000256" key="1">
    <source>
        <dbReference type="ARBA" id="ARBA00004123"/>
    </source>
</evidence>
<evidence type="ECO:0000313" key="13">
    <source>
        <dbReference type="EMBL" id="EEF30556.1"/>
    </source>
</evidence>
<keyword evidence="5" id="KW-0090">Biological rhythms</keyword>
<feature type="domain" description="Response regulatory" evidence="11">
    <location>
        <begin position="75"/>
        <end position="193"/>
    </location>
</feature>
<dbReference type="SUPFAM" id="SSF52172">
    <property type="entry name" value="CheY-like"/>
    <property type="match status" value="1"/>
</dbReference>
<evidence type="ECO:0000256" key="7">
    <source>
        <dbReference type="ARBA" id="ARBA00023242"/>
    </source>
</evidence>
<feature type="region of interest" description="Disordered" evidence="10">
    <location>
        <begin position="640"/>
        <end position="667"/>
    </location>
</feature>
<keyword evidence="4" id="KW-0805">Transcription regulation</keyword>
<dbReference type="Pfam" id="PF00072">
    <property type="entry name" value="Response_reg"/>
    <property type="match status" value="1"/>
</dbReference>
<dbReference type="SMART" id="SM00448">
    <property type="entry name" value="REC"/>
    <property type="match status" value="1"/>
</dbReference>
<accession>B9T0R7</accession>
<evidence type="ECO:0000313" key="14">
    <source>
        <dbReference type="Proteomes" id="UP000008311"/>
    </source>
</evidence>
<protein>
    <submittedName>
        <fullName evidence="13">Sensory transduction histidine kinase, putative</fullName>
    </submittedName>
</protein>
<dbReference type="FunFam" id="3.40.50.2300:FF:000214">
    <property type="entry name" value="Two-component response regulator-like PRR37"/>
    <property type="match status" value="1"/>
</dbReference>
<feature type="region of interest" description="Disordered" evidence="10">
    <location>
        <begin position="461"/>
        <end position="486"/>
    </location>
</feature>
<comment type="subcellular location">
    <subcellularLocation>
        <location evidence="1 9">Nucleus</location>
    </subcellularLocation>
</comment>
<organism evidence="13 14">
    <name type="scientific">Ricinus communis</name>
    <name type="common">Castor bean</name>
    <dbReference type="NCBI Taxonomy" id="3988"/>
    <lineage>
        <taxon>Eukaryota</taxon>
        <taxon>Viridiplantae</taxon>
        <taxon>Streptophyta</taxon>
        <taxon>Embryophyta</taxon>
        <taxon>Tracheophyta</taxon>
        <taxon>Spermatophyta</taxon>
        <taxon>Magnoliopsida</taxon>
        <taxon>eudicotyledons</taxon>
        <taxon>Gunneridae</taxon>
        <taxon>Pentapetalae</taxon>
        <taxon>rosids</taxon>
        <taxon>fabids</taxon>
        <taxon>Malpighiales</taxon>
        <taxon>Euphorbiaceae</taxon>
        <taxon>Acalyphoideae</taxon>
        <taxon>Acalypheae</taxon>
        <taxon>Ricinus</taxon>
    </lineage>
</organism>
<proteinExistence type="inferred from homology"/>
<feature type="region of interest" description="Disordered" evidence="10">
    <location>
        <begin position="586"/>
        <end position="608"/>
    </location>
</feature>
<evidence type="ECO:0000256" key="10">
    <source>
        <dbReference type="SAM" id="MobiDB-lite"/>
    </source>
</evidence>
<feature type="region of interest" description="Disordered" evidence="10">
    <location>
        <begin position="198"/>
        <end position="276"/>
    </location>
</feature>
<evidence type="ECO:0000256" key="3">
    <source>
        <dbReference type="ARBA" id="ARBA00023012"/>
    </source>
</evidence>
<feature type="domain" description="CCT" evidence="12">
    <location>
        <begin position="708"/>
        <end position="750"/>
    </location>
</feature>
<feature type="region of interest" description="Disordered" evidence="10">
    <location>
        <begin position="504"/>
        <end position="540"/>
    </location>
</feature>
<dbReference type="STRING" id="3988.B9T0R7"/>
<reference evidence="14" key="1">
    <citation type="journal article" date="2010" name="Nat. Biotechnol.">
        <title>Draft genome sequence of the oilseed species Ricinus communis.</title>
        <authorList>
            <person name="Chan A.P."/>
            <person name="Crabtree J."/>
            <person name="Zhao Q."/>
            <person name="Lorenzi H."/>
            <person name="Orvis J."/>
            <person name="Puiu D."/>
            <person name="Melake-Berhan A."/>
            <person name="Jones K.M."/>
            <person name="Redman J."/>
            <person name="Chen G."/>
            <person name="Cahoon E.B."/>
            <person name="Gedil M."/>
            <person name="Stanke M."/>
            <person name="Haas B.J."/>
            <person name="Wortman J.R."/>
            <person name="Fraser-Liggett C.M."/>
            <person name="Ravel J."/>
            <person name="Rabinowicz P.D."/>
        </authorList>
    </citation>
    <scope>NUCLEOTIDE SEQUENCE [LARGE SCALE GENOMIC DNA]</scope>
    <source>
        <strain evidence="14">cv. Hale</strain>
    </source>
</reference>
<feature type="compositionally biased region" description="Low complexity" evidence="10">
    <location>
        <begin position="507"/>
        <end position="517"/>
    </location>
</feature>
<evidence type="ECO:0000256" key="6">
    <source>
        <dbReference type="ARBA" id="ARBA00023163"/>
    </source>
</evidence>
<evidence type="ECO:0000259" key="11">
    <source>
        <dbReference type="PROSITE" id="PS50110"/>
    </source>
</evidence>
<dbReference type="PROSITE" id="PS51017">
    <property type="entry name" value="CCT"/>
    <property type="match status" value="1"/>
</dbReference>
<dbReference type="InterPro" id="IPR001789">
    <property type="entry name" value="Sig_transdc_resp-reg_receiver"/>
</dbReference>
<dbReference type="Gene3D" id="3.40.50.2300">
    <property type="match status" value="1"/>
</dbReference>
<evidence type="ECO:0000256" key="2">
    <source>
        <dbReference type="ARBA" id="ARBA00010330"/>
    </source>
</evidence>
<keyword evidence="13" id="KW-0418">Kinase</keyword>
<feature type="compositionally biased region" description="Low complexity" evidence="10">
    <location>
        <begin position="198"/>
        <end position="207"/>
    </location>
</feature>
<keyword evidence="14" id="KW-1185">Reference proteome</keyword>
<dbReference type="GO" id="GO:0010017">
    <property type="term" value="P:red or far-red light signaling pathway"/>
    <property type="evidence" value="ECO:0007669"/>
    <property type="project" value="UniProtKB-ARBA"/>
</dbReference>
<dbReference type="GO" id="GO:0007623">
    <property type="term" value="P:circadian rhythm"/>
    <property type="evidence" value="ECO:0007669"/>
    <property type="project" value="UniProtKB-ARBA"/>
</dbReference>
<evidence type="ECO:0000256" key="9">
    <source>
        <dbReference type="PROSITE-ProRule" id="PRU00357"/>
    </source>
</evidence>
<dbReference type="Proteomes" id="UP000008311">
    <property type="component" value="Unassembled WGS sequence"/>
</dbReference>
<feature type="compositionally biased region" description="Low complexity" evidence="10">
    <location>
        <begin position="649"/>
        <end position="666"/>
    </location>
</feature>
<dbReference type="GO" id="GO:0016301">
    <property type="term" value="F:kinase activity"/>
    <property type="evidence" value="ECO:0007669"/>
    <property type="project" value="UniProtKB-KW"/>
</dbReference>
<gene>
    <name evidence="13" type="ORF">RCOM_1441020</name>
</gene>
<dbReference type="EMBL" id="EQ974310">
    <property type="protein sequence ID" value="EEF30556.1"/>
    <property type="molecule type" value="Genomic_DNA"/>
</dbReference>
<evidence type="ECO:0000256" key="8">
    <source>
        <dbReference type="PROSITE-ProRule" id="PRU00169"/>
    </source>
</evidence>
<keyword evidence="3" id="KW-0902">Two-component regulatory system</keyword>
<dbReference type="Pfam" id="PF06203">
    <property type="entry name" value="CCT"/>
    <property type="match status" value="1"/>
</dbReference>
<comment type="similarity">
    <text evidence="2">Belongs to the ARR-like family.</text>
</comment>
<dbReference type="PANTHER" id="PTHR43874:SF117">
    <property type="entry name" value="TWO-COMPONENT RESPONSE REGULATOR-LIKE APRR3"/>
    <property type="match status" value="1"/>
</dbReference>
<dbReference type="GO" id="GO:0005634">
    <property type="term" value="C:nucleus"/>
    <property type="evidence" value="ECO:0007669"/>
    <property type="project" value="UniProtKB-SubCell"/>
</dbReference>
<dbReference type="PROSITE" id="PS50110">
    <property type="entry name" value="RESPONSE_REGULATORY"/>
    <property type="match status" value="1"/>
</dbReference>
<dbReference type="GO" id="GO:0000160">
    <property type="term" value="P:phosphorelay signal transduction system"/>
    <property type="evidence" value="ECO:0007669"/>
    <property type="project" value="UniProtKB-KW"/>
</dbReference>
<evidence type="ECO:0000256" key="4">
    <source>
        <dbReference type="ARBA" id="ARBA00023015"/>
    </source>
</evidence>
<dbReference type="InterPro" id="IPR011006">
    <property type="entry name" value="CheY-like_superfamily"/>
</dbReference>
<dbReference type="PANTHER" id="PTHR43874">
    <property type="entry name" value="TWO-COMPONENT RESPONSE REGULATOR"/>
    <property type="match status" value="1"/>
</dbReference>
<dbReference type="InParanoid" id="B9T0R7"/>
<dbReference type="InterPro" id="IPR010402">
    <property type="entry name" value="CCT_domain"/>
</dbReference>
<feature type="compositionally biased region" description="Basic residues" evidence="10">
    <location>
        <begin position="590"/>
        <end position="603"/>
    </location>
</feature>
<feature type="compositionally biased region" description="Polar residues" evidence="10">
    <location>
        <begin position="238"/>
        <end position="257"/>
    </location>
</feature>
<dbReference type="AlphaFoldDB" id="B9T0R7"/>
<feature type="region of interest" description="Disordered" evidence="10">
    <location>
        <begin position="1"/>
        <end position="30"/>
    </location>
</feature>
<evidence type="ECO:0000259" key="12">
    <source>
        <dbReference type="PROSITE" id="PS51017"/>
    </source>
</evidence>
<dbReference type="GO" id="GO:0009736">
    <property type="term" value="P:cytokinin-activated signaling pathway"/>
    <property type="evidence" value="ECO:0007669"/>
    <property type="project" value="InterPro"/>
</dbReference>
<dbReference type="CDD" id="cd17582">
    <property type="entry name" value="psREC_PRR"/>
    <property type="match status" value="1"/>
</dbReference>
<evidence type="ECO:0000256" key="5">
    <source>
        <dbReference type="ARBA" id="ARBA00023108"/>
    </source>
</evidence>
<keyword evidence="13" id="KW-0808">Transferase</keyword>
<dbReference type="GO" id="GO:0045892">
    <property type="term" value="P:negative regulation of DNA-templated transcription"/>
    <property type="evidence" value="ECO:0007669"/>
    <property type="project" value="UniProtKB-ARBA"/>
</dbReference>
<keyword evidence="6" id="KW-0804">Transcription</keyword>
<dbReference type="eggNOG" id="KOG1601">
    <property type="taxonomic scope" value="Eukaryota"/>
</dbReference>
<name>B9T0R7_RICCO</name>
<feature type="compositionally biased region" description="Acidic residues" evidence="10">
    <location>
        <begin position="221"/>
        <end position="233"/>
    </location>
</feature>
<comment type="caution">
    <text evidence="8">Lacks conserved residue(s) required for the propagation of feature annotation.</text>
</comment>